<comment type="subcellular location">
    <subcellularLocation>
        <location evidence="1">Nucleus</location>
    </subcellularLocation>
</comment>
<feature type="compositionally biased region" description="Basic and acidic residues" evidence="5">
    <location>
        <begin position="273"/>
        <end position="290"/>
    </location>
</feature>
<dbReference type="STRING" id="284592.Q6BKD1"/>
<dbReference type="eggNOG" id="ENOG502RQ6Z">
    <property type="taxonomic scope" value="Eukaryota"/>
</dbReference>
<name>Q6BKD1_DEBHA</name>
<proteinExistence type="predicted"/>
<gene>
    <name evidence="7" type="ordered locus">DEHA2F22946g</name>
</gene>
<evidence type="ECO:0000256" key="1">
    <source>
        <dbReference type="ARBA" id="ARBA00004123"/>
    </source>
</evidence>
<reference evidence="7 8" key="1">
    <citation type="journal article" date="2004" name="Nature">
        <title>Genome evolution in yeasts.</title>
        <authorList>
            <consortium name="Genolevures"/>
            <person name="Dujon B."/>
            <person name="Sherman D."/>
            <person name="Fischer G."/>
            <person name="Durrens P."/>
            <person name="Casaregola S."/>
            <person name="Lafontaine I."/>
            <person name="de Montigny J."/>
            <person name="Marck C."/>
            <person name="Neuveglise C."/>
            <person name="Talla E."/>
            <person name="Goffard N."/>
            <person name="Frangeul L."/>
            <person name="Aigle M."/>
            <person name="Anthouard V."/>
            <person name="Babour A."/>
            <person name="Barbe V."/>
            <person name="Barnay S."/>
            <person name="Blanchin S."/>
            <person name="Beckerich J.M."/>
            <person name="Beyne E."/>
            <person name="Bleykasten C."/>
            <person name="Boisrame A."/>
            <person name="Boyer J."/>
            <person name="Cattolico L."/>
            <person name="Confanioleri F."/>
            <person name="de Daruvar A."/>
            <person name="Despons L."/>
            <person name="Fabre E."/>
            <person name="Fairhead C."/>
            <person name="Ferry-Dumazet H."/>
            <person name="Groppi A."/>
            <person name="Hantraye F."/>
            <person name="Hennequin C."/>
            <person name="Jauniaux N."/>
            <person name="Joyet P."/>
            <person name="Kachouri R."/>
            <person name="Kerrest A."/>
            <person name="Koszul R."/>
            <person name="Lemaire M."/>
            <person name="Lesur I."/>
            <person name="Ma L."/>
            <person name="Muller H."/>
            <person name="Nicaud J.M."/>
            <person name="Nikolski M."/>
            <person name="Oztas S."/>
            <person name="Ozier-Kalogeropoulos O."/>
            <person name="Pellenz S."/>
            <person name="Potier S."/>
            <person name="Richard G.F."/>
            <person name="Straub M.L."/>
            <person name="Suleau A."/>
            <person name="Swennene D."/>
            <person name="Tekaia F."/>
            <person name="Wesolowski-Louvel M."/>
            <person name="Westhof E."/>
            <person name="Wirth B."/>
            <person name="Zeniou-Meyer M."/>
            <person name="Zivanovic I."/>
            <person name="Bolotin-Fukuhara M."/>
            <person name="Thierry A."/>
            <person name="Bouchier C."/>
            <person name="Caudron B."/>
            <person name="Scarpelli C."/>
            <person name="Gaillardin C."/>
            <person name="Weissenbach J."/>
            <person name="Wincker P."/>
            <person name="Souciet J.L."/>
        </authorList>
    </citation>
    <scope>NUCLEOTIDE SEQUENCE [LARGE SCALE GENOMIC DNA]</scope>
    <source>
        <strain evidence="8">ATCC 36239 / CBS 767 / BCRC 21394 / JCM 1990 / NBRC 0083 / IGC 2968</strain>
    </source>
</reference>
<keyword evidence="8" id="KW-1185">Reference proteome</keyword>
<evidence type="ECO:0000256" key="5">
    <source>
        <dbReference type="SAM" id="MobiDB-lite"/>
    </source>
</evidence>
<feature type="compositionally biased region" description="Basic and acidic residues" evidence="5">
    <location>
        <begin position="324"/>
        <end position="335"/>
    </location>
</feature>
<dbReference type="GO" id="GO:0006303">
    <property type="term" value="P:double-strand break repair via nonhomologous end joining"/>
    <property type="evidence" value="ECO:0007669"/>
    <property type="project" value="UniProtKB-ARBA"/>
</dbReference>
<keyword evidence="2" id="KW-0227">DNA damage</keyword>
<feature type="region of interest" description="Disordered" evidence="5">
    <location>
        <begin position="258"/>
        <end position="335"/>
    </location>
</feature>
<evidence type="ECO:0000313" key="8">
    <source>
        <dbReference type="Proteomes" id="UP000000599"/>
    </source>
</evidence>
<dbReference type="OrthoDB" id="4017093at2759"/>
<protein>
    <submittedName>
        <fullName evidence="7">DEHA2F22946p</fullName>
    </submittedName>
</protein>
<dbReference type="Gene3D" id="2.170.210.10">
    <property type="entry name" value="DNA double-strand break repair and VJ recombination XRCC4, N-terminal"/>
    <property type="match status" value="1"/>
</dbReference>
<feature type="domain" description="XLF-like N-terminal" evidence="6">
    <location>
        <begin position="8"/>
        <end position="122"/>
    </location>
</feature>
<dbReference type="OMA" id="TNFKQSH"/>
<dbReference type="Pfam" id="PF09302">
    <property type="entry name" value="XLF"/>
    <property type="match status" value="1"/>
</dbReference>
<evidence type="ECO:0000256" key="2">
    <source>
        <dbReference type="ARBA" id="ARBA00022763"/>
    </source>
</evidence>
<dbReference type="GO" id="GO:0005634">
    <property type="term" value="C:nucleus"/>
    <property type="evidence" value="ECO:0007669"/>
    <property type="project" value="UniProtKB-SubCell"/>
</dbReference>
<keyword evidence="4" id="KW-0539">Nucleus</keyword>
<dbReference type="InterPro" id="IPR015381">
    <property type="entry name" value="XLF-like_N"/>
</dbReference>
<feature type="compositionally biased region" description="Polar residues" evidence="5">
    <location>
        <begin position="311"/>
        <end position="323"/>
    </location>
</feature>
<evidence type="ECO:0000256" key="4">
    <source>
        <dbReference type="ARBA" id="ARBA00023242"/>
    </source>
</evidence>
<dbReference type="InParanoid" id="Q6BKD1"/>
<dbReference type="VEuPathDB" id="FungiDB:DEHA2F22946g"/>
<dbReference type="HOGENOM" id="CLU_076947_0_0_1"/>
<dbReference type="AlphaFoldDB" id="Q6BKD1"/>
<accession>Q6BKD1</accession>
<dbReference type="CDD" id="cd22285">
    <property type="entry name" value="HD_XLF_N"/>
    <property type="match status" value="1"/>
</dbReference>
<evidence type="ECO:0000259" key="6">
    <source>
        <dbReference type="Pfam" id="PF09302"/>
    </source>
</evidence>
<keyword evidence="3" id="KW-0234">DNA repair</keyword>
<dbReference type="GeneID" id="2903988"/>
<evidence type="ECO:0000256" key="3">
    <source>
        <dbReference type="ARBA" id="ARBA00023204"/>
    </source>
</evidence>
<dbReference type="EMBL" id="CR382138">
    <property type="protein sequence ID" value="CAG89746.2"/>
    <property type="molecule type" value="Genomic_DNA"/>
</dbReference>
<organism evidence="7 8">
    <name type="scientific">Debaryomyces hansenii (strain ATCC 36239 / CBS 767 / BCRC 21394 / JCM 1990 / NBRC 0083 / IGC 2968)</name>
    <name type="common">Yeast</name>
    <name type="synonym">Torulaspora hansenii</name>
    <dbReference type="NCBI Taxonomy" id="284592"/>
    <lineage>
        <taxon>Eukaryota</taxon>
        <taxon>Fungi</taxon>
        <taxon>Dikarya</taxon>
        <taxon>Ascomycota</taxon>
        <taxon>Saccharomycotina</taxon>
        <taxon>Pichiomycetes</taxon>
        <taxon>Debaryomycetaceae</taxon>
        <taxon>Debaryomyces</taxon>
    </lineage>
</organism>
<evidence type="ECO:0000313" key="7">
    <source>
        <dbReference type="EMBL" id="CAG89746.2"/>
    </source>
</evidence>
<sequence>MFDLPLSWNSIFIPFVNPRKVIYGYQCDFNNKAYSIYITDFKNVWLERLSKQDIIDKANSYGIEDTEDEKLHYLLEVLRNGVECGDVDKTLSFSITKINRTMSDNENTIQAKFTGEIDWDFSVVKQSPSNAIDVISQINFQQFENHNYLNYKVEQLERLINIKDHYIVYLSENYKAINGDELIKKYRKNNKADAKYLHKYDRKLWSRKTENSYMDVVKKEQNSNENWYDKVWLSIEKSINDKRAWIFSKTFAADTSNEPIHIKQETDESLESSDDKPTPVIKKESSDISPKKRPVVRKIGIIGPRKRKLESSTNNAQTVSVNDDANKRSTIIKEE</sequence>
<dbReference type="Proteomes" id="UP000000599">
    <property type="component" value="Chromosome F"/>
</dbReference>
<dbReference type="InterPro" id="IPR038051">
    <property type="entry name" value="XRCC4-like_N_sf"/>
</dbReference>
<dbReference type="KEGG" id="dha:DEHA2F22946g"/>
<dbReference type="RefSeq" id="XP_461340.2">
    <property type="nucleotide sequence ID" value="XM_461340.1"/>
</dbReference>